<accession>A0A1G7I7H5</accession>
<evidence type="ECO:0000313" key="10">
    <source>
        <dbReference type="Proteomes" id="UP000183404"/>
    </source>
</evidence>
<evidence type="ECO:0000256" key="6">
    <source>
        <dbReference type="ARBA" id="ARBA00023136"/>
    </source>
</evidence>
<feature type="domain" description="ABC transmembrane type-1" evidence="8">
    <location>
        <begin position="76"/>
        <end position="295"/>
    </location>
</feature>
<dbReference type="InterPro" id="IPR000515">
    <property type="entry name" value="MetI-like"/>
</dbReference>
<organism evidence="9 10">
    <name type="scientific">Thermoanaerobacter thermohydrosulfuricus</name>
    <name type="common">Clostridium thermohydrosulfuricum</name>
    <dbReference type="NCBI Taxonomy" id="1516"/>
    <lineage>
        <taxon>Bacteria</taxon>
        <taxon>Bacillati</taxon>
        <taxon>Bacillota</taxon>
        <taxon>Clostridia</taxon>
        <taxon>Thermoanaerobacterales</taxon>
        <taxon>Thermoanaerobacteraceae</taxon>
        <taxon>Thermoanaerobacter</taxon>
    </lineage>
</organism>
<keyword evidence="3" id="KW-1003">Cell membrane</keyword>
<dbReference type="Proteomes" id="UP000183404">
    <property type="component" value="Unassembled WGS sequence"/>
</dbReference>
<proteinExistence type="inferred from homology"/>
<keyword evidence="6 7" id="KW-0472">Membrane</keyword>
<sequence>MEAFNLKSKSKINKNYYGYIFTLPFIVIFLVFNLYPLIYTFYLSLTDMTLMNSSYHFVGLANFKQLFSDNYFLKSVINTWKIWLINFIPQLTIAMLLAIWFVNNRLKIKFIGLWRTIYYLPNILMPVAVAALFYNFFSLYGPVNQIAVRTGILKEAFDFFRSTTWTQLIVAFIQWWMWYGVTIIFLMAGLSSISPSYYESALVDGANSWQMFTKITLPLLKPVLIYVLVTSLSGGMQMFDIPYLLTDGTGSPDGAIRTMSVLMYMKFSSGDGYIGAAASVGVMIFLITAIAAFIIINLLKERE</sequence>
<dbReference type="AlphaFoldDB" id="A0A1G7I7H5"/>
<feature type="transmembrane region" description="Helical" evidence="7">
    <location>
        <begin position="116"/>
        <end position="137"/>
    </location>
</feature>
<dbReference type="PROSITE" id="PS50928">
    <property type="entry name" value="ABC_TM1"/>
    <property type="match status" value="1"/>
</dbReference>
<dbReference type="Gene3D" id="1.10.3720.10">
    <property type="entry name" value="MetI-like"/>
    <property type="match status" value="1"/>
</dbReference>
<dbReference type="CDD" id="cd06261">
    <property type="entry name" value="TM_PBP2"/>
    <property type="match status" value="1"/>
</dbReference>
<dbReference type="Pfam" id="PF00528">
    <property type="entry name" value="BPD_transp_1"/>
    <property type="match status" value="1"/>
</dbReference>
<gene>
    <name evidence="9" type="ORF">SAMN04244560_00225</name>
</gene>
<evidence type="ECO:0000256" key="4">
    <source>
        <dbReference type="ARBA" id="ARBA00022692"/>
    </source>
</evidence>
<feature type="transmembrane region" description="Helical" evidence="7">
    <location>
        <begin position="273"/>
        <end position="299"/>
    </location>
</feature>
<feature type="transmembrane region" description="Helical" evidence="7">
    <location>
        <begin position="82"/>
        <end position="104"/>
    </location>
</feature>
<dbReference type="PANTHER" id="PTHR30193:SF37">
    <property type="entry name" value="INNER MEMBRANE ABC TRANSPORTER PERMEASE PROTEIN YCJO"/>
    <property type="match status" value="1"/>
</dbReference>
<name>A0A1G7I7H5_THETY</name>
<dbReference type="GO" id="GO:0005886">
    <property type="term" value="C:plasma membrane"/>
    <property type="evidence" value="ECO:0007669"/>
    <property type="project" value="UniProtKB-SubCell"/>
</dbReference>
<evidence type="ECO:0000256" key="7">
    <source>
        <dbReference type="RuleBase" id="RU363032"/>
    </source>
</evidence>
<feature type="transmembrane region" description="Helical" evidence="7">
    <location>
        <begin position="16"/>
        <end position="42"/>
    </location>
</feature>
<dbReference type="PANTHER" id="PTHR30193">
    <property type="entry name" value="ABC TRANSPORTER PERMEASE PROTEIN"/>
    <property type="match status" value="1"/>
</dbReference>
<reference evidence="9 10" key="1">
    <citation type="submission" date="2016-10" db="EMBL/GenBank/DDBJ databases">
        <authorList>
            <person name="de Groot N.N."/>
        </authorList>
    </citation>
    <scope>NUCLEOTIDE SEQUENCE [LARGE SCALE GENOMIC DNA]</scope>
    <source>
        <strain evidence="9 10">DSM 569</strain>
    </source>
</reference>
<evidence type="ECO:0000256" key="2">
    <source>
        <dbReference type="ARBA" id="ARBA00022448"/>
    </source>
</evidence>
<dbReference type="RefSeq" id="WP_012269737.1">
    <property type="nucleotide sequence ID" value="NZ_FNBS01000003.1"/>
</dbReference>
<dbReference type="EMBL" id="FNBS01000003">
    <property type="protein sequence ID" value="SDF08650.1"/>
    <property type="molecule type" value="Genomic_DNA"/>
</dbReference>
<evidence type="ECO:0000256" key="1">
    <source>
        <dbReference type="ARBA" id="ARBA00004651"/>
    </source>
</evidence>
<evidence type="ECO:0000259" key="8">
    <source>
        <dbReference type="PROSITE" id="PS50928"/>
    </source>
</evidence>
<protein>
    <submittedName>
        <fullName evidence="9">Carbohydrate ABC transporter membrane protein 1, CUT1 family</fullName>
    </submittedName>
</protein>
<feature type="transmembrane region" description="Helical" evidence="7">
    <location>
        <begin position="219"/>
        <end position="239"/>
    </location>
</feature>
<keyword evidence="5 7" id="KW-1133">Transmembrane helix</keyword>
<feature type="transmembrane region" description="Helical" evidence="7">
    <location>
        <begin position="176"/>
        <end position="198"/>
    </location>
</feature>
<dbReference type="SUPFAM" id="SSF161098">
    <property type="entry name" value="MetI-like"/>
    <property type="match status" value="1"/>
</dbReference>
<evidence type="ECO:0000313" key="9">
    <source>
        <dbReference type="EMBL" id="SDF08650.1"/>
    </source>
</evidence>
<comment type="similarity">
    <text evidence="7">Belongs to the binding-protein-dependent transport system permease family.</text>
</comment>
<keyword evidence="4 7" id="KW-0812">Transmembrane</keyword>
<keyword evidence="2 7" id="KW-0813">Transport</keyword>
<evidence type="ECO:0000256" key="3">
    <source>
        <dbReference type="ARBA" id="ARBA00022475"/>
    </source>
</evidence>
<dbReference type="InterPro" id="IPR035906">
    <property type="entry name" value="MetI-like_sf"/>
</dbReference>
<evidence type="ECO:0000256" key="5">
    <source>
        <dbReference type="ARBA" id="ARBA00022989"/>
    </source>
</evidence>
<dbReference type="GO" id="GO:0055085">
    <property type="term" value="P:transmembrane transport"/>
    <property type="evidence" value="ECO:0007669"/>
    <property type="project" value="InterPro"/>
</dbReference>
<dbReference type="InterPro" id="IPR051393">
    <property type="entry name" value="ABC_transporter_permease"/>
</dbReference>
<comment type="subcellular location">
    <subcellularLocation>
        <location evidence="1 7">Cell membrane</location>
        <topology evidence="1 7">Multi-pass membrane protein</topology>
    </subcellularLocation>
</comment>